<sequence length="107" mass="12030">MKAQTLLDIVNRNNQDFIVWDDITIAQLKLSGITHITVEADGSVFTWEGKQRPLAYWAHNCGKTINAGFLSALSSKHHGERDCRLGGIIGSIGYYPVNWHRMVYAVK</sequence>
<dbReference type="GeneID" id="40526453"/>
<evidence type="ECO:0000313" key="2">
    <source>
        <dbReference type="Proteomes" id="UP000258500"/>
    </source>
</evidence>
<dbReference type="EMBL" id="JN672684">
    <property type="protein sequence ID" value="AEQ39245.1"/>
    <property type="molecule type" value="Genomic_DNA"/>
</dbReference>
<protein>
    <submittedName>
        <fullName evidence="1">Uncharacterized protein</fullName>
    </submittedName>
</protein>
<name>G5DML7_9CAUD</name>
<accession>G5DML7</accession>
<dbReference type="Proteomes" id="UP000258500">
    <property type="component" value="Segment"/>
</dbReference>
<evidence type="ECO:0000313" key="1">
    <source>
        <dbReference type="EMBL" id="AEQ39245.1"/>
    </source>
</evidence>
<proteinExistence type="predicted"/>
<keyword evidence="2" id="KW-1185">Reference proteome</keyword>
<dbReference type="RefSeq" id="YP_009666242.1">
    <property type="nucleotide sequence ID" value="NC_043469.1"/>
</dbReference>
<reference evidence="1 2" key="1">
    <citation type="journal article" date="2012" name="J. Gen. Virol.">
        <title>Isolation and characterization of a bacteriophage F20 virulent to Enterobacter aerogenes.</title>
        <authorList>
            <person name="Mishra C.K."/>
            <person name="Choi T.J."/>
            <person name="Kang S.C."/>
        </authorList>
    </citation>
    <scope>NUCLEOTIDE SEQUENCE [LARGE SCALE GENOMIC DNA]</scope>
</reference>
<organism evidence="1 2">
    <name type="scientific">Enterobacter phage F20</name>
    <dbReference type="NCBI Taxonomy" id="2886900"/>
    <lineage>
        <taxon>Viruses</taxon>
        <taxon>Duplodnaviria</taxon>
        <taxon>Heunggongvirae</taxon>
        <taxon>Uroviricota</taxon>
        <taxon>Caudoviricetes</taxon>
        <taxon>Drexlerviridae</taxon>
        <taxon>Webervirus</taxon>
        <taxon>Webervirus F20</taxon>
    </lineage>
</organism>